<dbReference type="InterPro" id="IPR007110">
    <property type="entry name" value="Ig-like_dom"/>
</dbReference>
<dbReference type="SUPFAM" id="SSF48726">
    <property type="entry name" value="Immunoglobulin"/>
    <property type="match status" value="4"/>
</dbReference>
<evidence type="ECO:0000259" key="9">
    <source>
        <dbReference type="PROSITE" id="PS50104"/>
    </source>
</evidence>
<dbReference type="Proteomes" id="UP000515150">
    <property type="component" value="Chromosome 21"/>
</dbReference>
<keyword evidence="4" id="KW-1015">Disulfide bond</keyword>
<feature type="domain" description="Ig-like" evidence="10">
    <location>
        <begin position="852"/>
        <end position="945"/>
    </location>
</feature>
<dbReference type="GO" id="GO:0007165">
    <property type="term" value="P:signal transduction"/>
    <property type="evidence" value="ECO:0007669"/>
    <property type="project" value="InterPro"/>
</dbReference>
<organism evidence="11 12">
    <name type="scientific">Betta splendens</name>
    <name type="common">Siamese fighting fish</name>
    <dbReference type="NCBI Taxonomy" id="158456"/>
    <lineage>
        <taxon>Eukaryota</taxon>
        <taxon>Metazoa</taxon>
        <taxon>Chordata</taxon>
        <taxon>Craniata</taxon>
        <taxon>Vertebrata</taxon>
        <taxon>Euteleostomi</taxon>
        <taxon>Actinopterygii</taxon>
        <taxon>Neopterygii</taxon>
        <taxon>Teleostei</taxon>
        <taxon>Neoteleostei</taxon>
        <taxon>Acanthomorphata</taxon>
        <taxon>Anabantaria</taxon>
        <taxon>Anabantiformes</taxon>
        <taxon>Anabantoidei</taxon>
        <taxon>Osphronemidae</taxon>
        <taxon>Betta</taxon>
    </lineage>
</organism>
<reference evidence="12" key="1">
    <citation type="submission" date="2025-08" db="UniProtKB">
        <authorList>
            <consortium name="RefSeq"/>
        </authorList>
    </citation>
    <scope>IDENTIFICATION</scope>
</reference>
<dbReference type="RefSeq" id="XP_055360847.1">
    <property type="nucleotide sequence ID" value="XM_055504872.1"/>
</dbReference>
<evidence type="ECO:0000256" key="7">
    <source>
        <dbReference type="SAM" id="Phobius"/>
    </source>
</evidence>
<dbReference type="Pfam" id="PF01582">
    <property type="entry name" value="TIR"/>
    <property type="match status" value="2"/>
</dbReference>
<dbReference type="KEGG" id="bspl:114847001"/>
<keyword evidence="5" id="KW-0325">Glycoprotein</keyword>
<dbReference type="InterPro" id="IPR003599">
    <property type="entry name" value="Ig_sub"/>
</dbReference>
<evidence type="ECO:0000313" key="12">
    <source>
        <dbReference type="RefSeq" id="XP_055360847.1"/>
    </source>
</evidence>
<proteinExistence type="inferred from homology"/>
<feature type="domain" description="Ig-like" evidence="10">
    <location>
        <begin position="259"/>
        <end position="350"/>
    </location>
</feature>
<dbReference type="InterPro" id="IPR000157">
    <property type="entry name" value="TIR_dom"/>
</dbReference>
<keyword evidence="6" id="KW-0393">Immunoglobulin domain</keyword>
<evidence type="ECO:0000256" key="8">
    <source>
        <dbReference type="SAM" id="SignalP"/>
    </source>
</evidence>
<evidence type="ECO:0000256" key="6">
    <source>
        <dbReference type="ARBA" id="ARBA00023319"/>
    </source>
</evidence>
<keyword evidence="7" id="KW-0812">Transmembrane</keyword>
<dbReference type="PANTHER" id="PTHR11890">
    <property type="entry name" value="INTERLEUKIN-1 RECEPTOR FAMILY MEMBER"/>
    <property type="match status" value="1"/>
</dbReference>
<dbReference type="Gene3D" id="3.40.50.10140">
    <property type="entry name" value="Toll/interleukin-1 receptor homology (TIR) domain"/>
    <property type="match status" value="2"/>
</dbReference>
<dbReference type="SMART" id="SM00255">
    <property type="entry name" value="TIR"/>
    <property type="match status" value="2"/>
</dbReference>
<feature type="domain" description="TIR" evidence="9">
    <location>
        <begin position="403"/>
        <end position="564"/>
    </location>
</feature>
<protein>
    <submittedName>
        <fullName evidence="12">Uncharacterized protein LOC114847001</fullName>
    </submittedName>
</protein>
<gene>
    <name evidence="12" type="primary">LOC114847001</name>
</gene>
<dbReference type="OrthoDB" id="6132459at2759"/>
<feature type="chain" id="PRO_5040895743" evidence="8">
    <location>
        <begin position="39"/>
        <end position="1192"/>
    </location>
</feature>
<dbReference type="SUPFAM" id="SSF52200">
    <property type="entry name" value="Toll/Interleukin receptor TIR domain"/>
    <property type="match status" value="2"/>
</dbReference>
<feature type="transmembrane region" description="Helical" evidence="7">
    <location>
        <begin position="360"/>
        <end position="389"/>
    </location>
</feature>
<feature type="transmembrane region" description="Helical" evidence="7">
    <location>
        <begin position="620"/>
        <end position="638"/>
    </location>
</feature>
<dbReference type="InterPro" id="IPR015621">
    <property type="entry name" value="IL-1_rcpt_fam"/>
</dbReference>
<accession>A0A9W2XGK0</accession>
<feature type="transmembrane region" description="Helical" evidence="7">
    <location>
        <begin position="952"/>
        <end position="973"/>
    </location>
</feature>
<evidence type="ECO:0000256" key="1">
    <source>
        <dbReference type="ARBA" id="ARBA00009752"/>
    </source>
</evidence>
<evidence type="ECO:0000313" key="11">
    <source>
        <dbReference type="Proteomes" id="UP000515150"/>
    </source>
</evidence>
<feature type="signal peptide" evidence="8">
    <location>
        <begin position="1"/>
        <end position="38"/>
    </location>
</feature>
<feature type="domain" description="TIR" evidence="9">
    <location>
        <begin position="998"/>
        <end position="1165"/>
    </location>
</feature>
<dbReference type="PROSITE" id="PS50835">
    <property type="entry name" value="IG_LIKE"/>
    <property type="match status" value="2"/>
</dbReference>
<dbReference type="SMART" id="SM00409">
    <property type="entry name" value="IG"/>
    <property type="match status" value="5"/>
</dbReference>
<sequence>MKEQNSTDRQGLNPLQRSHFSKLMNALRLLLVLLAACASECSVKHNCEDYDMESFLLLEGEAFYFVPYIVKYLKQPLNVTWYKNASKVEFISADVKDRVHYQDSALFLLDLVPEDSGVYVARIVEPSGQCSNAFLNVTVFKTSYKNNSDVFYGKIQTSDTNQMLSCPQIVKKTCDDLKGNFTWYKDFSLIKGEHQNLLRVNSAAKHHEGVYTCVCSWTRNGKVHVSSGSRKLNIKEPIHGVEFIFPDKHNPVTKAGRVPGLEFIPNKHEQLAEEGSELKLNCSVSCEAKDKTCRASWDVSEPMDGYKQTTEIATDPSHNITAVLTIAKVSDKDFETEFQCVTSKASTTVTLKRKGSVVPMVLRGLCVLLFCLVAAVLVRCFALDLALVFRPCFPGSSRSKDMKLYDAYVVYQTENLDKSMEDALGRFVMSTLPSVLEEKCGYRLFIHGRDDKPEEDSLELAEGRMKQSRRLIVILTQCEATEKSAVTTDSEMQGFDWQVGLKQTLVQKDKNVILIELEDLRLKGHARLCLNRLLHPSGPIRWQEGSQDAAAYNSYFWKRVRYLMPAVPVSRCPASALLHSCIVLIEDELRQPVFCPLLYHYHCIITSHFFKLFFLWGQRLLFVCLVVAITSIISLNHSESQDWVQDQPLCENSDMESFLLLEGEAFYSVPYIVKYLKQPLNVTWYKNASKVEFISADVKDRVHYQDSALFLLDLVPEDSGVYVGRLVEPSGQCSNAFLNFTVFKTSYKNNSDVFYGKIQTSDTNQMLSCPQIVKKTCDDLKGNFTWYKNFTLIQGEHNPNLWIMKATRRDQGIYTCVCSFTYNNRTHISSGSRLLSMEESGGASYNIMILSPTSEKQICDEGAELKLNCSVLCGINVDICEARWYINGKRINHMDGYNQSTVITSGTQTITTAFLTIHKVSAEDFLSEFKCNGNNRFKENSTTLTLERRGSLVPLLVGKLCLLCLCVFTVMLFKCFLIDLTLFFRTCVPVRAYKKDARTYDAYVVYQTENLDQATDDALGRFVMRTLPSVLEEKCSYRLFIHGRDDLPGQDLMELVEERMKESRRLMIILRLDSVSQPRVEEKATPVQNYMGGFDWQVGFHHALMQTGVKVILIQLGDTGPQGYADLPLSLQHLIRKNPPVKWPEGCEAAAALNSRFWKKVRYLMPAVPARKCVRRSKKTVPKGGRKIMSVF</sequence>
<dbReference type="PROSITE" id="PS50104">
    <property type="entry name" value="TIR"/>
    <property type="match status" value="2"/>
</dbReference>
<evidence type="ECO:0000259" key="10">
    <source>
        <dbReference type="PROSITE" id="PS50835"/>
    </source>
</evidence>
<evidence type="ECO:0000256" key="4">
    <source>
        <dbReference type="ARBA" id="ARBA00023157"/>
    </source>
</evidence>
<keyword evidence="8" id="KW-0732">Signal</keyword>
<keyword evidence="2" id="KW-0378">Hydrolase</keyword>
<dbReference type="PANTHER" id="PTHR11890:SF26">
    <property type="entry name" value="INTERLEUKIN-1 RECEPTOR TYPE 1"/>
    <property type="match status" value="1"/>
</dbReference>
<name>A0A9W2XGK0_BETSP</name>
<dbReference type="Gene3D" id="2.60.40.10">
    <property type="entry name" value="Immunoglobulins"/>
    <property type="match status" value="6"/>
</dbReference>
<keyword evidence="7" id="KW-0472">Membrane</keyword>
<evidence type="ECO:0000256" key="5">
    <source>
        <dbReference type="ARBA" id="ARBA00023180"/>
    </source>
</evidence>
<dbReference type="AlphaFoldDB" id="A0A9W2XGK0"/>
<comment type="similarity">
    <text evidence="1">Belongs to the interleukin-1 receptor family.</text>
</comment>
<dbReference type="GeneID" id="114847001"/>
<dbReference type="PRINTS" id="PR01537">
    <property type="entry name" value="INTRLKN1R1F"/>
</dbReference>
<dbReference type="InterPro" id="IPR036179">
    <property type="entry name" value="Ig-like_dom_sf"/>
</dbReference>
<keyword evidence="3" id="KW-0520">NAD</keyword>
<keyword evidence="7" id="KW-1133">Transmembrane helix</keyword>
<dbReference type="GO" id="GO:0016787">
    <property type="term" value="F:hydrolase activity"/>
    <property type="evidence" value="ECO:0007669"/>
    <property type="project" value="UniProtKB-KW"/>
</dbReference>
<keyword evidence="11" id="KW-1185">Reference proteome</keyword>
<dbReference type="InterPro" id="IPR035897">
    <property type="entry name" value="Toll_tir_struct_dom_sf"/>
</dbReference>
<dbReference type="InterPro" id="IPR013783">
    <property type="entry name" value="Ig-like_fold"/>
</dbReference>
<evidence type="ECO:0000256" key="2">
    <source>
        <dbReference type="ARBA" id="ARBA00022801"/>
    </source>
</evidence>
<evidence type="ECO:0000256" key="3">
    <source>
        <dbReference type="ARBA" id="ARBA00023027"/>
    </source>
</evidence>